<reference evidence="2" key="1">
    <citation type="journal article" date="2023" name="Front. Plant Sci.">
        <title>Chromosomal-level genome assembly of Melastoma candidum provides insights into trichome evolution.</title>
        <authorList>
            <person name="Zhong Y."/>
            <person name="Wu W."/>
            <person name="Sun C."/>
            <person name="Zou P."/>
            <person name="Liu Y."/>
            <person name="Dai S."/>
            <person name="Zhou R."/>
        </authorList>
    </citation>
    <scope>NUCLEOTIDE SEQUENCE [LARGE SCALE GENOMIC DNA]</scope>
</reference>
<evidence type="ECO:0000313" key="1">
    <source>
        <dbReference type="EMBL" id="KAI4331521.1"/>
    </source>
</evidence>
<name>A0ACB9N5E0_9MYRT</name>
<proteinExistence type="predicted"/>
<dbReference type="EMBL" id="CM042887">
    <property type="protein sequence ID" value="KAI4331521.1"/>
    <property type="molecule type" value="Genomic_DNA"/>
</dbReference>
<sequence>MIAATVAAIAISVWTGEKPPHERDSPGDSKLGGREKRGEETEQIRLLAKELRKRKAVIEKRLLVLYEAREEYQLIIRLRRILREKCSEVELLNGEVSKLRAEKDALKELRKSGEGVEELWSARRVIMGLQERIDLRNKELRAVKERVDAVWRNNVRCDAGVGIRNKEKDATSDLEIEVLELQRMNKELKLETRELATKLDATWVRIAELLSGIEKEREMIPEFKKEAALLRRGNEDLQKRIDQLQKKRFEAVEELVYMRWLNICLRFEAEEFYEISQKNPMDPPHCSYRREWSAEYIDKTRRILTAVSKGSDSSWTSMESRELGASSAESTTSSSEKNGKRYTLIHRIKHRGSGKKNRNGNSRSLSDENAMEGGRRIHRFSTSMIPGPRAMTESPGTTRGLSRLRRVSFNDALRTSEPLFGSIETSPRTTEVAGEPDFHTLDTTDPNSSSGQADNKRKREQEEAREVAETRTVEVVTGAGICEIFLVMVFLVLFLIMTLNCGIF</sequence>
<organism evidence="1 2">
    <name type="scientific">Melastoma candidum</name>
    <dbReference type="NCBI Taxonomy" id="119954"/>
    <lineage>
        <taxon>Eukaryota</taxon>
        <taxon>Viridiplantae</taxon>
        <taxon>Streptophyta</taxon>
        <taxon>Embryophyta</taxon>
        <taxon>Tracheophyta</taxon>
        <taxon>Spermatophyta</taxon>
        <taxon>Magnoliopsida</taxon>
        <taxon>eudicotyledons</taxon>
        <taxon>Gunneridae</taxon>
        <taxon>Pentapetalae</taxon>
        <taxon>rosids</taxon>
        <taxon>malvids</taxon>
        <taxon>Myrtales</taxon>
        <taxon>Melastomataceae</taxon>
        <taxon>Melastomatoideae</taxon>
        <taxon>Melastomateae</taxon>
        <taxon>Melastoma</taxon>
    </lineage>
</organism>
<evidence type="ECO:0000313" key="2">
    <source>
        <dbReference type="Proteomes" id="UP001057402"/>
    </source>
</evidence>
<dbReference type="Proteomes" id="UP001057402">
    <property type="component" value="Chromosome 8"/>
</dbReference>
<protein>
    <submittedName>
        <fullName evidence="1">Uncharacterized protein</fullName>
    </submittedName>
</protein>
<comment type="caution">
    <text evidence="1">The sequence shown here is derived from an EMBL/GenBank/DDBJ whole genome shotgun (WGS) entry which is preliminary data.</text>
</comment>
<accession>A0ACB9N5E0</accession>
<keyword evidence="2" id="KW-1185">Reference proteome</keyword>
<gene>
    <name evidence="1" type="ORF">MLD38_029706</name>
</gene>